<dbReference type="AlphaFoldDB" id="A0A5C5RR13"/>
<accession>A0A5C5RR13</accession>
<dbReference type="RefSeq" id="WP_146432560.1">
    <property type="nucleotide sequence ID" value="NZ_VIGV01000002.1"/>
</dbReference>
<proteinExistence type="predicted"/>
<dbReference type="OrthoDB" id="4772523at2"/>
<gene>
    <name evidence="1" type="ORF">FK268_06970</name>
</gene>
<reference evidence="1 2" key="1">
    <citation type="submission" date="2019-06" db="EMBL/GenBank/DDBJ databases">
        <authorList>
            <person name="Teng J.L.L."/>
            <person name="Lee H.H."/>
            <person name="Lau S.K.P."/>
            <person name="Woo P.C.Y."/>
        </authorList>
    </citation>
    <scope>NUCLEOTIDE SEQUENCE [LARGE SCALE GENOMIC DNA]</scope>
    <source>
        <strain evidence="1 2">HKU70</strain>
    </source>
</reference>
<name>A0A5C5RR13_9ACTN</name>
<dbReference type="Proteomes" id="UP000319792">
    <property type="component" value="Unassembled WGS sequence"/>
</dbReference>
<evidence type="ECO:0000313" key="2">
    <source>
        <dbReference type="Proteomes" id="UP000319792"/>
    </source>
</evidence>
<evidence type="ECO:0000313" key="1">
    <source>
        <dbReference type="EMBL" id="TWS24973.1"/>
    </source>
</evidence>
<comment type="caution">
    <text evidence="1">The sequence shown here is derived from an EMBL/GenBank/DDBJ whole genome shotgun (WGS) entry which is preliminary data.</text>
</comment>
<keyword evidence="2" id="KW-1185">Reference proteome</keyword>
<dbReference type="EMBL" id="VIGV01000002">
    <property type="protein sequence ID" value="TWS24973.1"/>
    <property type="molecule type" value="Genomic_DNA"/>
</dbReference>
<reference evidence="1 2" key="2">
    <citation type="submission" date="2019-08" db="EMBL/GenBank/DDBJ databases">
        <title>Tsukamurella conjunctivitidis sp. nov., Tsukamurella assacharolytica sp. nov. and Tsukamurella sputae sp. nov. isolated from patients with conjunctivitis, bacteraemia (lymphoma) and respiratory infection (sputum) in Hong Kong.</title>
        <authorList>
            <person name="Fok K.M.N."/>
            <person name="Fong J.Y.H."/>
        </authorList>
    </citation>
    <scope>NUCLEOTIDE SEQUENCE [LARGE SCALE GENOMIC DNA]</scope>
    <source>
        <strain evidence="1 2">HKU70</strain>
    </source>
</reference>
<sequence length="243" mass="26664">MGITVGVHPFVPAAELTVGDGFDGRSVERFVARWSLTPVPDSAGAYLTADDIADGMLPRITADTDRLAIDRPTSAEIDMAFDWMLTVGGTFFDYSGSALISADLRWLAVDVDEANSLVVFVVDDVRHARRAWESSRTPPGIWDVRSGFEAIPIVVRRPMADYSPELRWNGWLVILHDDGIEVQVVPDHGFWGVPLRDVEPGLTYRAENWVVRDVDGALRATHRDGRVVTVDAGADGPVIRTAP</sequence>
<protein>
    <submittedName>
        <fullName evidence="1">Uncharacterized protein</fullName>
    </submittedName>
</protein>
<organism evidence="1 2">
    <name type="scientific">Tsukamurella sputi</name>
    <dbReference type="NCBI Taxonomy" id="2591848"/>
    <lineage>
        <taxon>Bacteria</taxon>
        <taxon>Bacillati</taxon>
        <taxon>Actinomycetota</taxon>
        <taxon>Actinomycetes</taxon>
        <taxon>Mycobacteriales</taxon>
        <taxon>Tsukamurellaceae</taxon>
        <taxon>Tsukamurella</taxon>
    </lineage>
</organism>